<proteinExistence type="predicted"/>
<feature type="compositionally biased region" description="Low complexity" evidence="3">
    <location>
        <begin position="266"/>
        <end position="276"/>
    </location>
</feature>
<dbReference type="PROSITE" id="PS50102">
    <property type="entry name" value="RRM"/>
    <property type="match status" value="1"/>
</dbReference>
<dbReference type="Pfam" id="PF00076">
    <property type="entry name" value="RRM_1"/>
    <property type="match status" value="1"/>
</dbReference>
<dbReference type="InterPro" id="IPR035979">
    <property type="entry name" value="RBD_domain_sf"/>
</dbReference>
<dbReference type="InterPro" id="IPR012677">
    <property type="entry name" value="Nucleotide-bd_a/b_plait_sf"/>
</dbReference>
<dbReference type="Gene3D" id="3.30.70.330">
    <property type="match status" value="1"/>
</dbReference>
<feature type="domain" description="RRM" evidence="4">
    <location>
        <begin position="7"/>
        <end position="85"/>
    </location>
</feature>
<evidence type="ECO:0000313" key="6">
    <source>
        <dbReference type="Proteomes" id="UP000244803"/>
    </source>
</evidence>
<dbReference type="SMART" id="SM00360">
    <property type="entry name" value="RRM"/>
    <property type="match status" value="1"/>
</dbReference>
<dbReference type="Proteomes" id="UP000244803">
    <property type="component" value="Chromosome 4"/>
</dbReference>
<sequence length="276" mass="33429">MDKSSGHSTLVRNLRFSTTPQVVREAFERFGKIRDVYLPLDFNTKRPRGFGFVEYYEKSDAVDAVKAMDNTDLDGSIINCCLAQDRRKSPSSMRRVYRNRGRRNYRSRSNSYRGRRSRTPPRFRDDRRRGYSRERSPRRLYRDRRDGRDGRDGRGYRERYDGNYDRDGRRFKEPYERDGRDRNRDRNFREYRGGRDNGRGSRDRFRDERDKFREERGDRVDRGPHDEFREDNSTFRDEFAEDRYDYGNEAEMDRPDHKIDVDSSRDYSASRSRSNN</sequence>
<reference evidence="5" key="1">
    <citation type="submission" date="2022-07" db="EMBL/GenBank/DDBJ databases">
        <title>Evaluation of T. orientalis genome assembly methods using nanopore sequencing and analysis of variation between genomes.</title>
        <authorList>
            <person name="Yam J."/>
            <person name="Micallef M.L."/>
            <person name="Liu M."/>
            <person name="Djordjevic S.P."/>
            <person name="Bogema D.R."/>
            <person name="Jenkins C."/>
        </authorList>
    </citation>
    <scope>NUCLEOTIDE SEQUENCE</scope>
    <source>
        <strain evidence="5">Fish Creek</strain>
    </source>
</reference>
<dbReference type="InterPro" id="IPR000504">
    <property type="entry name" value="RRM_dom"/>
</dbReference>
<gene>
    <name evidence="5" type="ORF">MACJ_002914</name>
</gene>
<feature type="compositionally biased region" description="Basic and acidic residues" evidence="3">
    <location>
        <begin position="122"/>
        <end position="137"/>
    </location>
</feature>
<dbReference type="InterPro" id="IPR052462">
    <property type="entry name" value="SLIRP/GR-RBP-like"/>
</dbReference>
<dbReference type="GO" id="GO:0003723">
    <property type="term" value="F:RNA binding"/>
    <property type="evidence" value="ECO:0007669"/>
    <property type="project" value="UniProtKB-UniRule"/>
</dbReference>
<organism evidence="5 6">
    <name type="scientific">Theileria orientalis</name>
    <dbReference type="NCBI Taxonomy" id="68886"/>
    <lineage>
        <taxon>Eukaryota</taxon>
        <taxon>Sar</taxon>
        <taxon>Alveolata</taxon>
        <taxon>Apicomplexa</taxon>
        <taxon>Aconoidasida</taxon>
        <taxon>Piroplasmida</taxon>
        <taxon>Theileriidae</taxon>
        <taxon>Theileria</taxon>
    </lineage>
</organism>
<feature type="compositionally biased region" description="Basic residues" evidence="3">
    <location>
        <begin position="95"/>
        <end position="106"/>
    </location>
</feature>
<protein>
    <submittedName>
        <fullName evidence="5">Ser/Arg-rich splicing factor</fullName>
    </submittedName>
</protein>
<feature type="region of interest" description="Disordered" evidence="3">
    <location>
        <begin position="88"/>
        <end position="276"/>
    </location>
</feature>
<name>A0A976M9B9_THEOR</name>
<evidence type="ECO:0000313" key="5">
    <source>
        <dbReference type="EMBL" id="UKJ89662.1"/>
    </source>
</evidence>
<keyword evidence="1 2" id="KW-0694">RNA-binding</keyword>
<accession>A0A976M9B9</accession>
<dbReference type="OrthoDB" id="439808at2759"/>
<evidence type="ECO:0000256" key="1">
    <source>
        <dbReference type="ARBA" id="ARBA00022884"/>
    </source>
</evidence>
<dbReference type="PANTHER" id="PTHR48027">
    <property type="entry name" value="HETEROGENEOUS NUCLEAR RIBONUCLEOPROTEIN 87F-RELATED"/>
    <property type="match status" value="1"/>
</dbReference>
<dbReference type="EMBL" id="CP056067">
    <property type="protein sequence ID" value="UKJ89662.1"/>
    <property type="molecule type" value="Genomic_DNA"/>
</dbReference>
<dbReference type="SUPFAM" id="SSF54928">
    <property type="entry name" value="RNA-binding domain, RBD"/>
    <property type="match status" value="1"/>
</dbReference>
<dbReference type="AlphaFoldDB" id="A0A976M9B9"/>
<evidence type="ECO:0000259" key="4">
    <source>
        <dbReference type="PROSITE" id="PS50102"/>
    </source>
</evidence>
<evidence type="ECO:0000256" key="3">
    <source>
        <dbReference type="SAM" id="MobiDB-lite"/>
    </source>
</evidence>
<evidence type="ECO:0000256" key="2">
    <source>
        <dbReference type="PROSITE-ProRule" id="PRU00176"/>
    </source>
</evidence>
<feature type="compositionally biased region" description="Basic and acidic residues" evidence="3">
    <location>
        <begin position="143"/>
        <end position="265"/>
    </location>
</feature>